<dbReference type="OrthoDB" id="5945798at2759"/>
<dbReference type="PANTHER" id="PTHR46165:SF6">
    <property type="entry name" value="SET AND MYND DOMAIN-CONTAINING PROTEIN 4-LIKE PROTEIN"/>
    <property type="match status" value="1"/>
</dbReference>
<dbReference type="Gene3D" id="1.10.220.160">
    <property type="match status" value="1"/>
</dbReference>
<keyword evidence="6" id="KW-0862">Zinc</keyword>
<dbReference type="GO" id="GO:0032259">
    <property type="term" value="P:methylation"/>
    <property type="evidence" value="ECO:0007669"/>
    <property type="project" value="UniProtKB-KW"/>
</dbReference>
<dbReference type="InterPro" id="IPR046341">
    <property type="entry name" value="SET_dom_sf"/>
</dbReference>
<dbReference type="GO" id="GO:0005737">
    <property type="term" value="C:cytoplasm"/>
    <property type="evidence" value="ECO:0007669"/>
    <property type="project" value="TreeGrafter"/>
</dbReference>
<dbReference type="Proteomes" id="UP000325440">
    <property type="component" value="Unassembled WGS sequence"/>
</dbReference>
<name>A0A5E4MK40_9HEMI</name>
<dbReference type="GO" id="GO:0008757">
    <property type="term" value="F:S-adenosylmethionine-dependent methyltransferase activity"/>
    <property type="evidence" value="ECO:0007669"/>
    <property type="project" value="UniProtKB-ARBA"/>
</dbReference>
<dbReference type="InterPro" id="IPR052097">
    <property type="entry name" value="SET-MYND_domain_protein"/>
</dbReference>
<dbReference type="GO" id="GO:0005634">
    <property type="term" value="C:nucleus"/>
    <property type="evidence" value="ECO:0007669"/>
    <property type="project" value="TreeGrafter"/>
</dbReference>
<keyword evidence="9" id="KW-1185">Reference proteome</keyword>
<evidence type="ECO:0000313" key="8">
    <source>
        <dbReference type="EMBL" id="VVC30174.1"/>
    </source>
</evidence>
<dbReference type="InterPro" id="IPR011990">
    <property type="entry name" value="TPR-like_helical_dom_sf"/>
</dbReference>
<organism evidence="8 9">
    <name type="scientific">Cinara cedri</name>
    <dbReference type="NCBI Taxonomy" id="506608"/>
    <lineage>
        <taxon>Eukaryota</taxon>
        <taxon>Metazoa</taxon>
        <taxon>Ecdysozoa</taxon>
        <taxon>Arthropoda</taxon>
        <taxon>Hexapoda</taxon>
        <taxon>Insecta</taxon>
        <taxon>Pterygota</taxon>
        <taxon>Neoptera</taxon>
        <taxon>Paraneoptera</taxon>
        <taxon>Hemiptera</taxon>
        <taxon>Sternorrhyncha</taxon>
        <taxon>Aphidomorpha</taxon>
        <taxon>Aphidoidea</taxon>
        <taxon>Aphididae</taxon>
        <taxon>Lachninae</taxon>
        <taxon>Cinara</taxon>
    </lineage>
</organism>
<keyword evidence="3" id="KW-0949">S-adenosyl-L-methionine</keyword>
<keyword evidence="4" id="KW-0479">Metal-binding</keyword>
<dbReference type="PROSITE" id="PS01360">
    <property type="entry name" value="ZF_MYND_1"/>
    <property type="match status" value="1"/>
</dbReference>
<dbReference type="PANTHER" id="PTHR46165">
    <property type="entry name" value="SET AND MYND DOMAIN-CONTAINING PROTEIN 4"/>
    <property type="match status" value="1"/>
</dbReference>
<evidence type="ECO:0000256" key="2">
    <source>
        <dbReference type="ARBA" id="ARBA00022679"/>
    </source>
</evidence>
<accession>A0A5E4MK40</accession>
<dbReference type="PROSITE" id="PS50280">
    <property type="entry name" value="SET"/>
    <property type="match status" value="1"/>
</dbReference>
<keyword evidence="1" id="KW-0489">Methyltransferase</keyword>
<dbReference type="Gene3D" id="1.25.40.10">
    <property type="entry name" value="Tetratricopeptide repeat domain"/>
    <property type="match status" value="1"/>
</dbReference>
<dbReference type="Pfam" id="PF00856">
    <property type="entry name" value="SET"/>
    <property type="match status" value="1"/>
</dbReference>
<reference evidence="8 9" key="1">
    <citation type="submission" date="2019-08" db="EMBL/GenBank/DDBJ databases">
        <authorList>
            <person name="Alioto T."/>
            <person name="Alioto T."/>
            <person name="Gomez Garrido J."/>
        </authorList>
    </citation>
    <scope>NUCLEOTIDE SEQUENCE [LARGE SCALE GENOMIC DNA]</scope>
</reference>
<gene>
    <name evidence="8" type="ORF">CINCED_3A021708</name>
</gene>
<dbReference type="SMART" id="SM00317">
    <property type="entry name" value="SET"/>
    <property type="match status" value="1"/>
</dbReference>
<dbReference type="SUPFAM" id="SSF144232">
    <property type="entry name" value="HIT/MYND zinc finger-like"/>
    <property type="match status" value="1"/>
</dbReference>
<dbReference type="InterPro" id="IPR002893">
    <property type="entry name" value="Znf_MYND"/>
</dbReference>
<dbReference type="SUPFAM" id="SSF48452">
    <property type="entry name" value="TPR-like"/>
    <property type="match status" value="1"/>
</dbReference>
<protein>
    <submittedName>
        <fullName evidence="8">Zinc finger, MYND-type,Tetratricopeptide-like helical domain,SET domain</fullName>
    </submittedName>
</protein>
<dbReference type="InterPro" id="IPR001214">
    <property type="entry name" value="SET_dom"/>
</dbReference>
<evidence type="ECO:0000256" key="6">
    <source>
        <dbReference type="ARBA" id="ARBA00022833"/>
    </source>
</evidence>
<evidence type="ECO:0000259" key="7">
    <source>
        <dbReference type="PROSITE" id="PS50280"/>
    </source>
</evidence>
<dbReference type="GO" id="GO:0008170">
    <property type="term" value="F:N-methyltransferase activity"/>
    <property type="evidence" value="ECO:0007669"/>
    <property type="project" value="UniProtKB-ARBA"/>
</dbReference>
<dbReference type="GO" id="GO:0008270">
    <property type="term" value="F:zinc ion binding"/>
    <property type="evidence" value="ECO:0007669"/>
    <property type="project" value="UniProtKB-KW"/>
</dbReference>
<evidence type="ECO:0000313" key="9">
    <source>
        <dbReference type="Proteomes" id="UP000325440"/>
    </source>
</evidence>
<keyword evidence="2" id="KW-0808">Transferase</keyword>
<sequence>MEYSKDFEVYSKPLLKAKVLKQVLVKHAAMKTAEDKFKYTQSLFMKYKMVRDVKYIKRAFQCCISLKDTKIRICGNEQFREKKYELAINTYTVCLMKGTPGTLNYALTFANRSAALFELSMYSSCMTDVQRAIDTKMYPSELLYKLYMRAGNANRLMGHSNLAKMNYEECLKHLVYAAMSKRQKTAFKTDVLNFIDMCNNMGNLNYLRINDQLPELLGGPNEQIPAFSKFLELRCTTNMGRGVYTTRDLNPGDTVAIDSVYICRPSLDSLNLCCYSRCLEVNWAVIPCPNCRLLVYCNEECMQKSYVEDAHNLECPTLIYAPTLPGKTMINLLVINWFFKAISQMGLDKYCSIVHDFSKTKLDLLTRGFNGNGQYISDEFLTNYSLYNDENNISSEVSFFFSCIATNILHCIIKRGMTIPKHQIVTVGASFLHMVKLLSSNAIKFRTSWGRWEEVFARGLYPSICLFNHSCDANVTSYVLDKKTVVLKTLQPISKGSQLCISYGLNFQNNNKQWRDLHFKNVLKFKCLCQPCIENWPTIRYTPNRLSTHYLLNPNMAYIVSLECKKFLEFQNTVAKETNFHEEEHLTYLINFAKFLFINVKRPFKLYEDCIDMLFVAQKTMLGVHKESPDVKSIINYFVRLDYL</sequence>
<dbReference type="Gene3D" id="6.10.140.2220">
    <property type="match status" value="1"/>
</dbReference>
<dbReference type="GO" id="GO:0008276">
    <property type="term" value="F:protein methyltransferase activity"/>
    <property type="evidence" value="ECO:0007669"/>
    <property type="project" value="UniProtKB-ARBA"/>
</dbReference>
<dbReference type="Gene3D" id="2.170.270.10">
    <property type="entry name" value="SET domain"/>
    <property type="match status" value="1"/>
</dbReference>
<evidence type="ECO:0000256" key="4">
    <source>
        <dbReference type="ARBA" id="ARBA00022723"/>
    </source>
</evidence>
<evidence type="ECO:0000256" key="3">
    <source>
        <dbReference type="ARBA" id="ARBA00022691"/>
    </source>
</evidence>
<evidence type="ECO:0000256" key="1">
    <source>
        <dbReference type="ARBA" id="ARBA00022603"/>
    </source>
</evidence>
<proteinExistence type="predicted"/>
<dbReference type="EMBL" id="CABPRJ010000507">
    <property type="protein sequence ID" value="VVC30174.1"/>
    <property type="molecule type" value="Genomic_DNA"/>
</dbReference>
<dbReference type="AlphaFoldDB" id="A0A5E4MK40"/>
<feature type="domain" description="SET" evidence="7">
    <location>
        <begin position="229"/>
        <end position="504"/>
    </location>
</feature>
<evidence type="ECO:0000256" key="5">
    <source>
        <dbReference type="ARBA" id="ARBA00022771"/>
    </source>
</evidence>
<keyword evidence="5" id="KW-0863">Zinc-finger</keyword>
<dbReference type="SUPFAM" id="SSF82199">
    <property type="entry name" value="SET domain"/>
    <property type="match status" value="1"/>
</dbReference>
<dbReference type="GO" id="GO:0042826">
    <property type="term" value="F:histone deacetylase binding"/>
    <property type="evidence" value="ECO:0007669"/>
    <property type="project" value="TreeGrafter"/>
</dbReference>